<name>A0A382PPX8_9ZZZZ</name>
<dbReference type="PANTHER" id="PTHR11056">
    <property type="entry name" value="HOMOGENTISATE 1,2-DIOXYGENASE"/>
    <property type="match status" value="1"/>
</dbReference>
<evidence type="ECO:0000313" key="8">
    <source>
        <dbReference type="EMBL" id="SVC74897.1"/>
    </source>
</evidence>
<dbReference type="GO" id="GO:0005737">
    <property type="term" value="C:cytoplasm"/>
    <property type="evidence" value="ECO:0007669"/>
    <property type="project" value="TreeGrafter"/>
</dbReference>
<evidence type="ECO:0000256" key="2">
    <source>
        <dbReference type="ARBA" id="ARBA00007757"/>
    </source>
</evidence>
<evidence type="ECO:0000256" key="1">
    <source>
        <dbReference type="ARBA" id="ARBA00001962"/>
    </source>
</evidence>
<keyword evidence="4" id="KW-0223">Dioxygenase</keyword>
<dbReference type="AlphaFoldDB" id="A0A382PPX8"/>
<keyword evidence="5" id="KW-0560">Oxidoreductase</keyword>
<dbReference type="GO" id="GO:0006559">
    <property type="term" value="P:L-phenylalanine catabolic process"/>
    <property type="evidence" value="ECO:0007669"/>
    <property type="project" value="InterPro"/>
</dbReference>
<sequence length="273" mass="31289">MPYYQKRGGLPRKRHMQFRNAEGKLYPEHLVGNKGFVGISSLLHHLRPPTTAKSVELIHEYNIEPDPDPRIRHRHFKLFDLPASGDPIIGRTPMLFNPDLTAWFVRPAEETEAFYRNAQADELVYIITGSGNLETQFGEIVFKEGDYIVVPRGVLHRFNFDATDETDDAGLASMLVLEAPGYFRAPKRYRNEHGQLIEGAPYSERDIRPPTNLQTIDETGEFPILIKQYDALSQVVLDHHPCDVVGWDGYFYPWALSIHDFEPKVGRFHLPPP</sequence>
<reference evidence="8" key="1">
    <citation type="submission" date="2018-05" db="EMBL/GenBank/DDBJ databases">
        <authorList>
            <person name="Lanie J.A."/>
            <person name="Ng W.-L."/>
            <person name="Kazmierczak K.M."/>
            <person name="Andrzejewski T.M."/>
            <person name="Davidsen T.M."/>
            <person name="Wayne K.J."/>
            <person name="Tettelin H."/>
            <person name="Glass J.I."/>
            <person name="Rusch D."/>
            <person name="Podicherti R."/>
            <person name="Tsui H.-C.T."/>
            <person name="Winkler M.E."/>
        </authorList>
    </citation>
    <scope>NUCLEOTIDE SEQUENCE</scope>
</reference>
<dbReference type="Pfam" id="PF20510">
    <property type="entry name" value="HgmA_N"/>
    <property type="match status" value="1"/>
</dbReference>
<proteinExistence type="inferred from homology"/>
<evidence type="ECO:0000256" key="5">
    <source>
        <dbReference type="ARBA" id="ARBA00023002"/>
    </source>
</evidence>
<feature type="non-terminal residue" evidence="8">
    <location>
        <position position="273"/>
    </location>
</feature>
<dbReference type="GO" id="GO:0046872">
    <property type="term" value="F:metal ion binding"/>
    <property type="evidence" value="ECO:0007669"/>
    <property type="project" value="UniProtKB-KW"/>
</dbReference>
<comment type="similarity">
    <text evidence="2">Belongs to the homogentisate dioxygenase family.</text>
</comment>
<dbReference type="GO" id="GO:0004411">
    <property type="term" value="F:homogentisate 1,2-dioxygenase activity"/>
    <property type="evidence" value="ECO:0007669"/>
    <property type="project" value="InterPro"/>
</dbReference>
<dbReference type="Gene3D" id="2.60.120.10">
    <property type="entry name" value="Jelly Rolls"/>
    <property type="match status" value="1"/>
</dbReference>
<evidence type="ECO:0000256" key="3">
    <source>
        <dbReference type="ARBA" id="ARBA00022723"/>
    </source>
</evidence>
<dbReference type="GO" id="GO:0006570">
    <property type="term" value="P:tyrosine metabolic process"/>
    <property type="evidence" value="ECO:0007669"/>
    <property type="project" value="InterPro"/>
</dbReference>
<dbReference type="SUPFAM" id="SSF51182">
    <property type="entry name" value="RmlC-like cupins"/>
    <property type="match status" value="1"/>
</dbReference>
<organism evidence="8">
    <name type="scientific">marine metagenome</name>
    <dbReference type="NCBI Taxonomy" id="408172"/>
    <lineage>
        <taxon>unclassified sequences</taxon>
        <taxon>metagenomes</taxon>
        <taxon>ecological metagenomes</taxon>
    </lineage>
</organism>
<protein>
    <recommendedName>
        <fullName evidence="7">Homogentisate 1,2-dioxygenase N-terminal domain-containing protein</fullName>
    </recommendedName>
</protein>
<dbReference type="PANTHER" id="PTHR11056:SF0">
    <property type="entry name" value="HOMOGENTISATE 1,2-DIOXYGENASE"/>
    <property type="match status" value="1"/>
</dbReference>
<dbReference type="InterPro" id="IPR046452">
    <property type="entry name" value="HgmA_N"/>
</dbReference>
<dbReference type="EMBL" id="UINC01108643">
    <property type="protein sequence ID" value="SVC74897.1"/>
    <property type="molecule type" value="Genomic_DNA"/>
</dbReference>
<evidence type="ECO:0000256" key="4">
    <source>
        <dbReference type="ARBA" id="ARBA00022964"/>
    </source>
</evidence>
<dbReference type="InterPro" id="IPR014710">
    <property type="entry name" value="RmlC-like_jellyroll"/>
</dbReference>
<evidence type="ECO:0000259" key="7">
    <source>
        <dbReference type="Pfam" id="PF20510"/>
    </source>
</evidence>
<gene>
    <name evidence="8" type="ORF">METZ01_LOCUS327751</name>
</gene>
<dbReference type="InterPro" id="IPR005708">
    <property type="entry name" value="Homogentis_dOase"/>
</dbReference>
<dbReference type="InterPro" id="IPR011051">
    <property type="entry name" value="RmlC_Cupin_sf"/>
</dbReference>
<evidence type="ECO:0000256" key="6">
    <source>
        <dbReference type="ARBA" id="ARBA00023004"/>
    </source>
</evidence>
<comment type="cofactor">
    <cofactor evidence="1">
        <name>Fe cation</name>
        <dbReference type="ChEBI" id="CHEBI:24875"/>
    </cofactor>
</comment>
<keyword evidence="3" id="KW-0479">Metal-binding</keyword>
<feature type="domain" description="Homogentisate 1,2-dioxygenase N-terminal" evidence="7">
    <location>
        <begin position="112"/>
        <end position="255"/>
    </location>
</feature>
<keyword evidence="6" id="KW-0408">Iron</keyword>
<accession>A0A382PPX8</accession>